<dbReference type="Pfam" id="PF01061">
    <property type="entry name" value="ABC2_membrane"/>
    <property type="match status" value="1"/>
</dbReference>
<keyword evidence="5" id="KW-1003">Cell membrane</keyword>
<accession>G8TWM4</accession>
<feature type="transmembrane region" description="Helical" evidence="5">
    <location>
        <begin position="236"/>
        <end position="255"/>
    </location>
</feature>
<dbReference type="PRINTS" id="PR00164">
    <property type="entry name" value="ABC2TRNSPORT"/>
</dbReference>
<keyword evidence="5" id="KW-0813">Transport</keyword>
<feature type="transmembrane region" description="Helical" evidence="5">
    <location>
        <begin position="171"/>
        <end position="190"/>
    </location>
</feature>
<organism evidence="7 8">
    <name type="scientific">Sulfobacillus acidophilus (strain ATCC 700253 / DSM 10332 / NAL)</name>
    <dbReference type="NCBI Taxonomy" id="679936"/>
    <lineage>
        <taxon>Bacteria</taxon>
        <taxon>Bacillati</taxon>
        <taxon>Bacillota</taxon>
        <taxon>Clostridia</taxon>
        <taxon>Eubacteriales</taxon>
        <taxon>Clostridiales Family XVII. Incertae Sedis</taxon>
        <taxon>Sulfobacillus</taxon>
    </lineage>
</organism>
<keyword evidence="3 5" id="KW-1133">Transmembrane helix</keyword>
<feature type="transmembrane region" description="Helical" evidence="5">
    <location>
        <begin position="135"/>
        <end position="159"/>
    </location>
</feature>
<dbReference type="PROSITE" id="PS51012">
    <property type="entry name" value="ABC_TM2"/>
    <property type="match status" value="1"/>
</dbReference>
<dbReference type="PIRSF" id="PIRSF006648">
    <property type="entry name" value="DrrB"/>
    <property type="match status" value="1"/>
</dbReference>
<evidence type="ECO:0000256" key="3">
    <source>
        <dbReference type="ARBA" id="ARBA00022989"/>
    </source>
</evidence>
<name>G8TWM4_SULAD</name>
<comment type="subcellular location">
    <subcellularLocation>
        <location evidence="5">Cell membrane</location>
        <topology evidence="5">Multi-pass membrane protein</topology>
    </subcellularLocation>
    <subcellularLocation>
        <location evidence="1">Membrane</location>
        <topology evidence="1">Multi-pass membrane protein</topology>
    </subcellularLocation>
</comment>
<feature type="transmembrane region" description="Helical" evidence="5">
    <location>
        <begin position="104"/>
        <end position="129"/>
    </location>
</feature>
<dbReference type="InterPro" id="IPR000412">
    <property type="entry name" value="ABC_2_transport"/>
</dbReference>
<dbReference type="GO" id="GO:0043190">
    <property type="term" value="C:ATP-binding cassette (ABC) transporter complex"/>
    <property type="evidence" value="ECO:0007669"/>
    <property type="project" value="InterPro"/>
</dbReference>
<evidence type="ECO:0000256" key="1">
    <source>
        <dbReference type="ARBA" id="ARBA00004141"/>
    </source>
</evidence>
<keyword evidence="8" id="KW-1185">Reference proteome</keyword>
<evidence type="ECO:0000256" key="4">
    <source>
        <dbReference type="ARBA" id="ARBA00023136"/>
    </source>
</evidence>
<dbReference type="KEGG" id="sap:Sulac_2551"/>
<feature type="transmembrane region" description="Helical" evidence="5">
    <location>
        <begin position="64"/>
        <end position="83"/>
    </location>
</feature>
<reference evidence="8" key="1">
    <citation type="submission" date="2011-12" db="EMBL/GenBank/DDBJ databases">
        <title>The complete genome of chromosome of Sulfobacillus acidophilus DSM 10332.</title>
        <authorList>
            <person name="Lucas S."/>
            <person name="Han J."/>
            <person name="Lapidus A."/>
            <person name="Bruce D."/>
            <person name="Goodwin L."/>
            <person name="Pitluck S."/>
            <person name="Peters L."/>
            <person name="Kyrpides N."/>
            <person name="Mavromatis K."/>
            <person name="Ivanova N."/>
            <person name="Mikhailova N."/>
            <person name="Chertkov O."/>
            <person name="Saunders E."/>
            <person name="Detter J.C."/>
            <person name="Tapia R."/>
            <person name="Han C."/>
            <person name="Land M."/>
            <person name="Hauser L."/>
            <person name="Markowitz V."/>
            <person name="Cheng J.-F."/>
            <person name="Hugenholtz P."/>
            <person name="Woyke T."/>
            <person name="Wu D."/>
            <person name="Pukall R."/>
            <person name="Gehrich-Schroeter G."/>
            <person name="Schneider S."/>
            <person name="Klenk H.-P."/>
            <person name="Eisen J.A."/>
        </authorList>
    </citation>
    <scope>NUCLEOTIDE SEQUENCE [LARGE SCALE GENOMIC DNA]</scope>
    <source>
        <strain evidence="8">ATCC 700253 / DSM 10332 / NAL</strain>
    </source>
</reference>
<evidence type="ECO:0000259" key="6">
    <source>
        <dbReference type="PROSITE" id="PS51012"/>
    </source>
</evidence>
<dbReference type="Proteomes" id="UP000005439">
    <property type="component" value="Chromosome"/>
</dbReference>
<evidence type="ECO:0000256" key="2">
    <source>
        <dbReference type="ARBA" id="ARBA00022692"/>
    </source>
</evidence>
<dbReference type="STRING" id="679936.Sulac_2551"/>
<gene>
    <name evidence="7" type="ordered locus">Sulac_2551</name>
</gene>
<reference evidence="7 8" key="2">
    <citation type="journal article" date="2012" name="Stand. Genomic Sci.">
        <title>Complete genome sequence of the moderately thermophilic mineral-sulfide-oxidizing firmicute Sulfobacillus acidophilus type strain (NAL(T)).</title>
        <authorList>
            <person name="Anderson I."/>
            <person name="Chertkov O."/>
            <person name="Chen A."/>
            <person name="Saunders E."/>
            <person name="Lapidus A."/>
            <person name="Nolan M."/>
            <person name="Lucas S."/>
            <person name="Hammon N."/>
            <person name="Deshpande S."/>
            <person name="Cheng J.F."/>
            <person name="Han C."/>
            <person name="Tapia R."/>
            <person name="Goodwin L.A."/>
            <person name="Pitluck S."/>
            <person name="Liolios K."/>
            <person name="Pagani I."/>
            <person name="Ivanova N."/>
            <person name="Mikhailova N."/>
            <person name="Pati A."/>
            <person name="Palaniappan K."/>
            <person name="Land M."/>
            <person name="Pan C."/>
            <person name="Rohde M."/>
            <person name="Pukall R."/>
            <person name="Goker M."/>
            <person name="Detter J.C."/>
            <person name="Woyke T."/>
            <person name="Bristow J."/>
            <person name="Eisen J.A."/>
            <person name="Markowitz V."/>
            <person name="Hugenholtz P."/>
            <person name="Kyrpides N.C."/>
            <person name="Klenk H.P."/>
            <person name="Mavromatis K."/>
        </authorList>
    </citation>
    <scope>NUCLEOTIDE SEQUENCE [LARGE SCALE GENOMIC DNA]</scope>
    <source>
        <strain evidence="8">ATCC 700253 / DSM 10332 / NAL</strain>
    </source>
</reference>
<protein>
    <recommendedName>
        <fullName evidence="5">Transport permease protein</fullName>
    </recommendedName>
</protein>
<dbReference type="EMBL" id="CP003179">
    <property type="protein sequence ID" value="AEW06013.1"/>
    <property type="molecule type" value="Genomic_DNA"/>
</dbReference>
<keyword evidence="2 5" id="KW-0812">Transmembrane</keyword>
<comment type="similarity">
    <text evidence="5">Belongs to the ABC-2 integral membrane protein family.</text>
</comment>
<proteinExistence type="inferred from homology"/>
<sequence length="260" mass="28219">MVALRGIYVIWLREMIRFVREPMRVVGMVAQPLLYLLLVGNGLAHGFSLKSGPGINYLSSMFPGIISMSVLFTSMFSAMSIVWDREFGFLKEVLVSPVPRYGIALGKALGGASVAVLQGALLLLLAPLVHVALTWGMYFGMLGILTLIALALNGLGLLIASRMSSMQGFQVVMNFLIMPLFFLSGALYPLRGMPAWLGDLMRVDPLTYGVDALRHLVYGSGLVARMMTQFHLSTDLTVISGITVLLLGLSTWAFAGARSQ</sequence>
<evidence type="ECO:0000256" key="5">
    <source>
        <dbReference type="RuleBase" id="RU361157"/>
    </source>
</evidence>
<dbReference type="AlphaFoldDB" id="G8TWM4"/>
<dbReference type="GO" id="GO:0140359">
    <property type="term" value="F:ABC-type transporter activity"/>
    <property type="evidence" value="ECO:0007669"/>
    <property type="project" value="InterPro"/>
</dbReference>
<dbReference type="InterPro" id="IPR013525">
    <property type="entry name" value="ABC2_TM"/>
</dbReference>
<dbReference type="InterPro" id="IPR047817">
    <property type="entry name" value="ABC2_TM_bact-type"/>
</dbReference>
<dbReference type="PANTHER" id="PTHR43229:SF2">
    <property type="entry name" value="NODULATION PROTEIN J"/>
    <property type="match status" value="1"/>
</dbReference>
<dbReference type="PANTHER" id="PTHR43229">
    <property type="entry name" value="NODULATION PROTEIN J"/>
    <property type="match status" value="1"/>
</dbReference>
<dbReference type="HOGENOM" id="CLU_039483_2_3_9"/>
<dbReference type="PATRIC" id="fig|679936.5.peg.2639"/>
<dbReference type="InterPro" id="IPR051784">
    <property type="entry name" value="Nod_factor_ABC_transporter"/>
</dbReference>
<keyword evidence="4 5" id="KW-0472">Membrane</keyword>
<evidence type="ECO:0000313" key="8">
    <source>
        <dbReference type="Proteomes" id="UP000005439"/>
    </source>
</evidence>
<feature type="transmembrane region" description="Helical" evidence="5">
    <location>
        <begin position="25"/>
        <end position="44"/>
    </location>
</feature>
<evidence type="ECO:0000313" key="7">
    <source>
        <dbReference type="EMBL" id="AEW06013.1"/>
    </source>
</evidence>
<feature type="domain" description="ABC transmembrane type-2" evidence="6">
    <location>
        <begin position="23"/>
        <end position="257"/>
    </location>
</feature>